<protein>
    <submittedName>
        <fullName evidence="2">Sodium:proton antiporter</fullName>
    </submittedName>
</protein>
<name>A0A162E970_9BACI</name>
<keyword evidence="1" id="KW-1133">Transmembrane helix</keyword>
<feature type="transmembrane region" description="Helical" evidence="1">
    <location>
        <begin position="6"/>
        <end position="22"/>
    </location>
</feature>
<dbReference type="EMBL" id="LTAO01000012">
    <property type="protein sequence ID" value="KYG32083.1"/>
    <property type="molecule type" value="Genomic_DNA"/>
</dbReference>
<organism evidence="2 3">
    <name type="scientific">Alkalihalobacillus trypoxylicola</name>
    <dbReference type="NCBI Taxonomy" id="519424"/>
    <lineage>
        <taxon>Bacteria</taxon>
        <taxon>Bacillati</taxon>
        <taxon>Bacillota</taxon>
        <taxon>Bacilli</taxon>
        <taxon>Bacillales</taxon>
        <taxon>Bacillaceae</taxon>
        <taxon>Alkalihalobacillus</taxon>
    </lineage>
</organism>
<dbReference type="OrthoDB" id="2696719at2"/>
<evidence type="ECO:0000256" key="1">
    <source>
        <dbReference type="SAM" id="Phobius"/>
    </source>
</evidence>
<evidence type="ECO:0000313" key="3">
    <source>
        <dbReference type="Proteomes" id="UP000075806"/>
    </source>
</evidence>
<comment type="caution">
    <text evidence="2">The sequence shown here is derived from an EMBL/GenBank/DDBJ whole genome shotgun (WGS) entry which is preliminary data.</text>
</comment>
<dbReference type="AlphaFoldDB" id="A0A162E970"/>
<gene>
    <name evidence="2" type="ORF">AZF04_04745</name>
</gene>
<keyword evidence="1" id="KW-0812">Transmembrane</keyword>
<dbReference type="Proteomes" id="UP000075806">
    <property type="component" value="Unassembled WGS sequence"/>
</dbReference>
<dbReference type="RefSeq" id="WP_061948408.1">
    <property type="nucleotide sequence ID" value="NZ_LTAO01000012.1"/>
</dbReference>
<reference evidence="2" key="1">
    <citation type="submission" date="2016-02" db="EMBL/GenBank/DDBJ databases">
        <title>Genome sequence of Bacillus trypoxylicola KCTC 13244(T).</title>
        <authorList>
            <person name="Jeong H."/>
            <person name="Park S.-H."/>
            <person name="Choi S.-K."/>
        </authorList>
    </citation>
    <scope>NUCLEOTIDE SEQUENCE [LARGE SCALE GENOMIC DNA]</scope>
    <source>
        <strain evidence="2">KCTC 13244</strain>
    </source>
</reference>
<evidence type="ECO:0000313" key="2">
    <source>
        <dbReference type="EMBL" id="KYG32083.1"/>
    </source>
</evidence>
<keyword evidence="3" id="KW-1185">Reference proteome</keyword>
<proteinExistence type="predicted"/>
<sequence>MRTFIYFMVSFLAFYLSMKYRYKMMNQLLRRRWLRRISVSLAMQIPFIRERFMKIIFSPQSKTDSKEAAHLYN</sequence>
<keyword evidence="1" id="KW-0472">Membrane</keyword>
<accession>A0A162E970</accession>
<dbReference type="STRING" id="519424.AZF04_04745"/>